<gene>
    <name evidence="2" type="ORF">STAFG_0140</name>
</gene>
<dbReference type="InterPro" id="IPR032095">
    <property type="entry name" value="Sacchrp_dh-like_C"/>
</dbReference>
<reference evidence="2 3" key="1">
    <citation type="submission" date="2013-02" db="EMBL/GenBank/DDBJ databases">
        <title>Draft Genome Sequence of Streptomyces afghaniensis, Which Produces Compounds of the Julimycin B-Complex.</title>
        <authorList>
            <person name="Gruening B.A."/>
            <person name="Praeg A."/>
            <person name="Erxleben A."/>
            <person name="Guenther S."/>
            <person name="Fiedler H.-P."/>
            <person name="Goodfellow M."/>
            <person name="Mueller M."/>
        </authorList>
    </citation>
    <scope>NUCLEOTIDE SEQUENCE [LARGE SCALE GENOMIC DNA]</scope>
    <source>
        <strain evidence="2 3">772</strain>
    </source>
</reference>
<dbReference type="PATRIC" id="fig|1283301.3.peg.131"/>
<name>S4MTF3_9ACTN</name>
<dbReference type="Gene3D" id="3.30.360.10">
    <property type="entry name" value="Dihydrodipicolinate Reductase, domain 2"/>
    <property type="match status" value="1"/>
</dbReference>
<comment type="caution">
    <text evidence="2">The sequence shown here is derived from an EMBL/GenBank/DDBJ whole genome shotgun (WGS) entry which is preliminary data.</text>
</comment>
<evidence type="ECO:0000313" key="2">
    <source>
        <dbReference type="EMBL" id="EPJ42803.1"/>
    </source>
</evidence>
<organism evidence="2 3">
    <name type="scientific">Streptomyces afghaniensis 772</name>
    <dbReference type="NCBI Taxonomy" id="1283301"/>
    <lineage>
        <taxon>Bacteria</taxon>
        <taxon>Bacillati</taxon>
        <taxon>Actinomycetota</taxon>
        <taxon>Actinomycetes</taxon>
        <taxon>Kitasatosporales</taxon>
        <taxon>Streptomycetaceae</taxon>
        <taxon>Streptomyces</taxon>
    </lineage>
</organism>
<keyword evidence="3" id="KW-1185">Reference proteome</keyword>
<evidence type="ECO:0000259" key="1">
    <source>
        <dbReference type="Pfam" id="PF16653"/>
    </source>
</evidence>
<dbReference type="EMBL" id="AOPY01000954">
    <property type="protein sequence ID" value="EPJ42803.1"/>
    <property type="molecule type" value="Genomic_DNA"/>
</dbReference>
<dbReference type="Gene3D" id="3.40.50.720">
    <property type="entry name" value="NAD(P)-binding Rossmann-like Domain"/>
    <property type="match status" value="1"/>
</dbReference>
<evidence type="ECO:0000313" key="3">
    <source>
        <dbReference type="Proteomes" id="UP000015001"/>
    </source>
</evidence>
<feature type="domain" description="Saccharopine dehydrogenase-like C-terminal" evidence="1">
    <location>
        <begin position="13"/>
        <end position="117"/>
    </location>
</feature>
<dbReference type="Proteomes" id="UP000015001">
    <property type="component" value="Unassembled WGS sequence"/>
</dbReference>
<dbReference type="HOGENOM" id="CLU_1991335_0_0_11"/>
<dbReference type="Pfam" id="PF16653">
    <property type="entry name" value="Sacchrp_dh_C"/>
    <property type="match status" value="1"/>
</dbReference>
<proteinExistence type="predicted"/>
<dbReference type="AlphaFoldDB" id="S4MTF3"/>
<protein>
    <recommendedName>
        <fullName evidence="1">Saccharopine dehydrogenase-like C-terminal domain-containing protein</fullName>
    </recommendedName>
</protein>
<accession>S4MTF3</accession>
<sequence>MTVPGPDGPVAVSPRDVVAACLPDPATLGERMHGKTCAGTWVRGVRDGKPREVYLYHVVDNQWSMAEYGCQAVVWQTAVNPVVALELLASGAWSGAGVLGPEAFPARPFLDLLTAYGSPWGMREQ</sequence>